<organism evidence="5 6">
    <name type="scientific">Paenibacillus aestuarii</name>
    <dbReference type="NCBI Taxonomy" id="516965"/>
    <lineage>
        <taxon>Bacteria</taxon>
        <taxon>Bacillati</taxon>
        <taxon>Bacillota</taxon>
        <taxon>Bacilli</taxon>
        <taxon>Bacillales</taxon>
        <taxon>Paenibacillaceae</taxon>
        <taxon>Paenibacillus</taxon>
    </lineage>
</organism>
<evidence type="ECO:0000256" key="2">
    <source>
        <dbReference type="ARBA" id="ARBA00022448"/>
    </source>
</evidence>
<evidence type="ECO:0000313" key="5">
    <source>
        <dbReference type="EMBL" id="MFC5452428.1"/>
    </source>
</evidence>
<dbReference type="Proteomes" id="UP001596044">
    <property type="component" value="Unassembled WGS sequence"/>
</dbReference>
<dbReference type="PANTHER" id="PTHR30061">
    <property type="entry name" value="MALTOSE-BINDING PERIPLASMIC PROTEIN"/>
    <property type="match status" value="1"/>
</dbReference>
<keyword evidence="6" id="KW-1185">Reference proteome</keyword>
<name>A0ABW0KG37_9BACL</name>
<dbReference type="SUPFAM" id="SSF53850">
    <property type="entry name" value="Periplasmic binding protein-like II"/>
    <property type="match status" value="1"/>
</dbReference>
<evidence type="ECO:0000256" key="3">
    <source>
        <dbReference type="ARBA" id="ARBA00022729"/>
    </source>
</evidence>
<proteinExistence type="inferred from homology"/>
<keyword evidence="3 4" id="KW-0732">Signal</keyword>
<sequence>MAQVRKWLTIGVLSILLSNLLSACSGTSGTSETPVKTVGVVAGNVSKPAPSEKQTLYIYAVDDKNFYNDKSTLEKIFGEFEKTYNVDLQFITTKSADQIHKISVAANSNSQIDLMFLNGQYVRTLFTRGLLAPLDHVLKNKDSLFNKSALDAFTFNGKIYAYPYGDSMTSAVYYNKGIFQKYKLTPPVTYEDLVNVTKELNKHGIQGIAFGGASKFMWPMWFFETFFQMSENKGLERTEAVLTGKAKFTDSDYIEAMDALAKFGKDGIFQPGVNGADSELGKALFVAGKAAMFYGGTWELDSFRKSLGGKLGITFFPEVKAGAKVQMTGAGGNAFAMYSNIVPEHKDLAAKLMEYYYSIPIQKILSTQTGVSIPSNKNAPMSTNPLIKELTDNYLPDTSTFLDWYWPQEIVQEFQFQIQAVIRGTVTAEEAMTEIQEVLDKLRENGYNFNE</sequence>
<dbReference type="InterPro" id="IPR006059">
    <property type="entry name" value="SBP"/>
</dbReference>
<reference evidence="6" key="1">
    <citation type="journal article" date="2019" name="Int. J. Syst. Evol. Microbiol.">
        <title>The Global Catalogue of Microorganisms (GCM) 10K type strain sequencing project: providing services to taxonomists for standard genome sequencing and annotation.</title>
        <authorList>
            <consortium name="The Broad Institute Genomics Platform"/>
            <consortium name="The Broad Institute Genome Sequencing Center for Infectious Disease"/>
            <person name="Wu L."/>
            <person name="Ma J."/>
        </authorList>
    </citation>
    <scope>NUCLEOTIDE SEQUENCE [LARGE SCALE GENOMIC DNA]</scope>
    <source>
        <strain evidence="6">KACC 11904</strain>
    </source>
</reference>
<dbReference type="RefSeq" id="WP_270880735.1">
    <property type="nucleotide sequence ID" value="NZ_JAQFVF010000036.1"/>
</dbReference>
<keyword evidence="2" id="KW-0813">Transport</keyword>
<protein>
    <submittedName>
        <fullName evidence="5">ABC transporter substrate-binding protein</fullName>
    </submittedName>
</protein>
<evidence type="ECO:0000256" key="1">
    <source>
        <dbReference type="ARBA" id="ARBA00008520"/>
    </source>
</evidence>
<comment type="similarity">
    <text evidence="1">Belongs to the bacterial solute-binding protein 1 family.</text>
</comment>
<dbReference type="Gene3D" id="3.40.190.10">
    <property type="entry name" value="Periplasmic binding protein-like II"/>
    <property type="match status" value="2"/>
</dbReference>
<feature type="chain" id="PRO_5045731753" evidence="4">
    <location>
        <begin position="24"/>
        <end position="451"/>
    </location>
</feature>
<dbReference type="Pfam" id="PF13416">
    <property type="entry name" value="SBP_bac_8"/>
    <property type="match status" value="1"/>
</dbReference>
<accession>A0ABW0KG37</accession>
<dbReference type="PANTHER" id="PTHR30061:SF50">
    <property type="entry name" value="MALTOSE_MALTODEXTRIN-BINDING PERIPLASMIC PROTEIN"/>
    <property type="match status" value="1"/>
</dbReference>
<feature type="signal peptide" evidence="4">
    <location>
        <begin position="1"/>
        <end position="23"/>
    </location>
</feature>
<dbReference type="EMBL" id="JBHSMJ010000051">
    <property type="protein sequence ID" value="MFC5452428.1"/>
    <property type="molecule type" value="Genomic_DNA"/>
</dbReference>
<evidence type="ECO:0000313" key="6">
    <source>
        <dbReference type="Proteomes" id="UP001596044"/>
    </source>
</evidence>
<evidence type="ECO:0000256" key="4">
    <source>
        <dbReference type="SAM" id="SignalP"/>
    </source>
</evidence>
<comment type="caution">
    <text evidence="5">The sequence shown here is derived from an EMBL/GenBank/DDBJ whole genome shotgun (WGS) entry which is preliminary data.</text>
</comment>
<gene>
    <name evidence="5" type="ORF">ACFPOG_29920</name>
</gene>
<dbReference type="PROSITE" id="PS51257">
    <property type="entry name" value="PROKAR_LIPOPROTEIN"/>
    <property type="match status" value="1"/>
</dbReference>